<feature type="domain" description="BLOC-1-related complex subunit 6 C-terminal helix" evidence="2">
    <location>
        <begin position="22"/>
        <end position="121"/>
    </location>
</feature>
<keyword evidence="4" id="KW-1185">Reference proteome</keyword>
<accession>A0A8H7Q524</accession>
<dbReference type="Pfam" id="PF10157">
    <property type="entry name" value="BORCS6"/>
    <property type="match status" value="1"/>
</dbReference>
<reference evidence="3" key="1">
    <citation type="submission" date="2020-12" db="EMBL/GenBank/DDBJ databases">
        <title>Metabolic potential, ecology and presence of endohyphal bacteria is reflected in genomic diversity of Mucoromycotina.</title>
        <authorList>
            <person name="Muszewska A."/>
            <person name="Okrasinska A."/>
            <person name="Steczkiewicz K."/>
            <person name="Drgas O."/>
            <person name="Orlowska M."/>
            <person name="Perlinska-Lenart U."/>
            <person name="Aleksandrzak-Piekarczyk T."/>
            <person name="Szatraj K."/>
            <person name="Zielenkiewicz U."/>
            <person name="Pilsyk S."/>
            <person name="Malc E."/>
            <person name="Mieczkowski P."/>
            <person name="Kruszewska J.S."/>
            <person name="Biernat P."/>
            <person name="Pawlowska J."/>
        </authorList>
    </citation>
    <scope>NUCLEOTIDE SEQUENCE</scope>
    <source>
        <strain evidence="3">WA0000051536</strain>
    </source>
</reference>
<evidence type="ECO:0000313" key="4">
    <source>
        <dbReference type="Proteomes" id="UP000612746"/>
    </source>
</evidence>
<proteinExistence type="predicted"/>
<name>A0A8H7Q524_9FUNG</name>
<protein>
    <recommendedName>
        <fullName evidence="2">BLOC-1-related complex subunit 6 C-terminal helix domain-containing protein</fullName>
    </recommendedName>
</protein>
<gene>
    <name evidence="3" type="ORF">INT44_001969</name>
</gene>
<evidence type="ECO:0000313" key="3">
    <source>
        <dbReference type="EMBL" id="KAG2185179.1"/>
    </source>
</evidence>
<organism evidence="3 4">
    <name type="scientific">Umbelopsis vinacea</name>
    <dbReference type="NCBI Taxonomy" id="44442"/>
    <lineage>
        <taxon>Eukaryota</taxon>
        <taxon>Fungi</taxon>
        <taxon>Fungi incertae sedis</taxon>
        <taxon>Mucoromycota</taxon>
        <taxon>Mucoromycotina</taxon>
        <taxon>Umbelopsidomycetes</taxon>
        <taxon>Umbelopsidales</taxon>
        <taxon>Umbelopsidaceae</taxon>
        <taxon>Umbelopsis</taxon>
    </lineage>
</organism>
<dbReference type="InterPro" id="IPR046465">
    <property type="entry name" value="BORCS6_C"/>
</dbReference>
<dbReference type="AlphaFoldDB" id="A0A8H7Q524"/>
<dbReference type="OrthoDB" id="21270at2759"/>
<sequence length="125" mass="14131">MDHTIHDAPNNESNRLVIANAVPIDPKLVEFIEDRAHKLTKELQNLTLNLQQRMEQYAKLTADSTALQHATIKDMAKEQDACIEQTLELITRCDELEKDFGAMYAVSAQIKAINKSLDLLQASLR</sequence>
<evidence type="ECO:0000259" key="2">
    <source>
        <dbReference type="Pfam" id="PF10157"/>
    </source>
</evidence>
<dbReference type="EMBL" id="JAEPRA010000005">
    <property type="protein sequence ID" value="KAG2185179.1"/>
    <property type="molecule type" value="Genomic_DNA"/>
</dbReference>
<feature type="coiled-coil region" evidence="1">
    <location>
        <begin position="29"/>
        <end position="63"/>
    </location>
</feature>
<evidence type="ECO:0000256" key="1">
    <source>
        <dbReference type="SAM" id="Coils"/>
    </source>
</evidence>
<keyword evidence="1" id="KW-0175">Coiled coil</keyword>
<comment type="caution">
    <text evidence="3">The sequence shown here is derived from an EMBL/GenBank/DDBJ whole genome shotgun (WGS) entry which is preliminary data.</text>
</comment>
<dbReference type="Proteomes" id="UP000612746">
    <property type="component" value="Unassembled WGS sequence"/>
</dbReference>